<organism evidence="2 3">
    <name type="scientific">Alternaria arborescens</name>
    <dbReference type="NCBI Taxonomy" id="156630"/>
    <lineage>
        <taxon>Eukaryota</taxon>
        <taxon>Fungi</taxon>
        <taxon>Dikarya</taxon>
        <taxon>Ascomycota</taxon>
        <taxon>Pezizomycotina</taxon>
        <taxon>Dothideomycetes</taxon>
        <taxon>Pleosporomycetidae</taxon>
        <taxon>Pleosporales</taxon>
        <taxon>Pleosporineae</taxon>
        <taxon>Pleosporaceae</taxon>
        <taxon>Alternaria</taxon>
        <taxon>Alternaria sect. Alternaria</taxon>
    </lineage>
</organism>
<comment type="caution">
    <text evidence="2">The sequence shown here is derived from an EMBL/GenBank/DDBJ whole genome shotgun (WGS) entry which is preliminary data.</text>
</comment>
<accession>A0A4Q4SI31</accession>
<proteinExistence type="predicted"/>
<dbReference type="Proteomes" id="UP000293823">
    <property type="component" value="Unassembled WGS sequence"/>
</dbReference>
<keyword evidence="3" id="KW-1185">Reference proteome</keyword>
<feature type="region of interest" description="Disordered" evidence="1">
    <location>
        <begin position="1"/>
        <end position="64"/>
    </location>
</feature>
<gene>
    <name evidence="2" type="ORF">AA0113_g3426</name>
</gene>
<name>A0A4Q4SI31_9PLEO</name>
<feature type="compositionally biased region" description="Polar residues" evidence="1">
    <location>
        <begin position="157"/>
        <end position="176"/>
    </location>
</feature>
<sequence>MADLEKDDTSSNAARQGVPALSSLESGRKASETSSLEPSSGVPSVSIEYGNPLTENTEIAQRHESYYKEMPENLEDDMEEGIDTSWDQITPKFKEARHAMYNEHLGRTNTMYNEHEAGVPELHRMPSGVRGVVPSNASTTSVPTGGEFVQSKFAQALKTQSGPASSLKSTQKQPTLQRREESRGAPKPPPLSLRKRASRFTSNILSPFRSRKESQPEDDVYPKVAYLYDPQPSEDRGGAYKSPSPSSGDKPERWPEVPGRSDSNMPAGARQVDYGTAEPEDYMSVGESFRNPDFYTSRQLQGNGKFLEAPTRQNTPDLTIPDIMPGVPNRPLERSASMEALYEPKISGRDERRRKAIPTIIHNGGRSGKRRHDT</sequence>
<feature type="compositionally biased region" description="Polar residues" evidence="1">
    <location>
        <begin position="32"/>
        <end position="43"/>
    </location>
</feature>
<dbReference type="AlphaFoldDB" id="A0A4Q4SI31"/>
<protein>
    <submittedName>
        <fullName evidence="2">Uncharacterized protein</fullName>
    </submittedName>
</protein>
<evidence type="ECO:0000313" key="3">
    <source>
        <dbReference type="Proteomes" id="UP000293823"/>
    </source>
</evidence>
<dbReference type="EMBL" id="PEJP01000011">
    <property type="protein sequence ID" value="RYO70131.1"/>
    <property type="molecule type" value="Genomic_DNA"/>
</dbReference>
<evidence type="ECO:0000256" key="1">
    <source>
        <dbReference type="SAM" id="MobiDB-lite"/>
    </source>
</evidence>
<evidence type="ECO:0000313" key="2">
    <source>
        <dbReference type="EMBL" id="RYO70131.1"/>
    </source>
</evidence>
<feature type="region of interest" description="Disordered" evidence="1">
    <location>
        <begin position="155"/>
        <end position="374"/>
    </location>
</feature>
<reference evidence="3" key="1">
    <citation type="journal article" date="2019" name="bioRxiv">
        <title>Genomics, evolutionary history and diagnostics of the Alternaria alternata species group including apple and Asian pear pathotypes.</title>
        <authorList>
            <person name="Armitage A.D."/>
            <person name="Cockerton H.M."/>
            <person name="Sreenivasaprasad S."/>
            <person name="Woodhall J.W."/>
            <person name="Lane C.R."/>
            <person name="Harrison R.J."/>
            <person name="Clarkson J.P."/>
        </authorList>
    </citation>
    <scope>NUCLEOTIDE SEQUENCE [LARGE SCALE GENOMIC DNA]</scope>
    <source>
        <strain evidence="3">RGR 97.0016</strain>
    </source>
</reference>